<evidence type="ECO:0000313" key="2">
    <source>
        <dbReference type="Proteomes" id="UP000095280"/>
    </source>
</evidence>
<organism evidence="2 3">
    <name type="scientific">Macrostomum lignano</name>
    <dbReference type="NCBI Taxonomy" id="282301"/>
    <lineage>
        <taxon>Eukaryota</taxon>
        <taxon>Metazoa</taxon>
        <taxon>Spiralia</taxon>
        <taxon>Lophotrochozoa</taxon>
        <taxon>Platyhelminthes</taxon>
        <taxon>Rhabditophora</taxon>
        <taxon>Macrostomorpha</taxon>
        <taxon>Macrostomida</taxon>
        <taxon>Macrostomidae</taxon>
        <taxon>Macrostomum</taxon>
    </lineage>
</organism>
<dbReference type="AlphaFoldDB" id="A0A1I8F8D2"/>
<sequence>MPTTAIAGYQSSSRSERRTRSTANSYGSRSWFIGGSSRSKYPDGIAIRAFDPDCPGVRCESLSLCGLRGGWQPRLGSRASSN</sequence>
<keyword evidence="2" id="KW-1185">Reference proteome</keyword>
<accession>A0A1I8F8D2</accession>
<evidence type="ECO:0000256" key="1">
    <source>
        <dbReference type="SAM" id="MobiDB-lite"/>
    </source>
</evidence>
<protein>
    <submittedName>
        <fullName evidence="3">Uncharacterized protein</fullName>
    </submittedName>
</protein>
<name>A0A1I8F8D2_9PLAT</name>
<evidence type="ECO:0000313" key="3">
    <source>
        <dbReference type="WBParaSite" id="maker-unitig_23865-snap-gene-0.1-mRNA-1"/>
    </source>
</evidence>
<feature type="region of interest" description="Disordered" evidence="1">
    <location>
        <begin position="1"/>
        <end position="22"/>
    </location>
</feature>
<proteinExistence type="predicted"/>
<dbReference type="Proteomes" id="UP000095280">
    <property type="component" value="Unplaced"/>
</dbReference>
<dbReference type="WBParaSite" id="maker-unitig_23865-snap-gene-0.1-mRNA-1">
    <property type="protein sequence ID" value="maker-unitig_23865-snap-gene-0.1-mRNA-1"/>
    <property type="gene ID" value="maker-unitig_23865-snap-gene-0.1"/>
</dbReference>
<reference evidence="3" key="1">
    <citation type="submission" date="2016-11" db="UniProtKB">
        <authorList>
            <consortium name="WormBaseParasite"/>
        </authorList>
    </citation>
    <scope>IDENTIFICATION</scope>
</reference>